<evidence type="ECO:0000313" key="2">
    <source>
        <dbReference type="EMBL" id="RMX18547.1"/>
    </source>
</evidence>
<proteinExistence type="predicted"/>
<dbReference type="AlphaFoldDB" id="A0A3M6RTC3"/>
<feature type="domain" description="Dienelactone hydrolase" evidence="1">
    <location>
        <begin position="28"/>
        <end position="226"/>
    </location>
</feature>
<dbReference type="GO" id="GO:0016787">
    <property type="term" value="F:hydrolase activity"/>
    <property type="evidence" value="ECO:0007669"/>
    <property type="project" value="UniProtKB-KW"/>
</dbReference>
<dbReference type="PANTHER" id="PTHR46623:SF6">
    <property type="entry name" value="ALPHA_BETA-HYDROLASES SUPERFAMILY PROTEIN"/>
    <property type="match status" value="1"/>
</dbReference>
<gene>
    <name evidence="2" type="ORF">EBQ34_02160</name>
</gene>
<evidence type="ECO:0000313" key="3">
    <source>
        <dbReference type="Proteomes" id="UP000275180"/>
    </source>
</evidence>
<dbReference type="Proteomes" id="UP000275180">
    <property type="component" value="Unassembled WGS sequence"/>
</dbReference>
<reference evidence="2 3" key="1">
    <citation type="submission" date="2018-10" db="EMBL/GenBank/DDBJ databases">
        <title>Comamonadaceae CDC group NO-1 genome sequencing and assembly.</title>
        <authorList>
            <person name="Bernier A.-M."/>
            <person name="Bernard K."/>
        </authorList>
    </citation>
    <scope>NUCLEOTIDE SEQUENCE [LARGE SCALE GENOMIC DNA]</scope>
    <source>
        <strain evidence="2 3">NML180582</strain>
    </source>
</reference>
<dbReference type="Pfam" id="PF01738">
    <property type="entry name" value="DLH"/>
    <property type="match status" value="1"/>
</dbReference>
<dbReference type="RefSeq" id="WP_122243999.1">
    <property type="nucleotide sequence ID" value="NZ_RDQJ01000002.1"/>
</dbReference>
<dbReference type="InterPro" id="IPR051049">
    <property type="entry name" value="Dienelactone_hydrolase-like"/>
</dbReference>
<dbReference type="OrthoDB" id="62567at2"/>
<dbReference type="Gene3D" id="3.40.50.1820">
    <property type="entry name" value="alpha/beta hydrolase"/>
    <property type="match status" value="1"/>
</dbReference>
<accession>A0A3M6RTC3</accession>
<protein>
    <submittedName>
        <fullName evidence="2">Dienelactone hydrolase family protein</fullName>
    </submittedName>
</protein>
<keyword evidence="2" id="KW-0378">Hydrolase</keyword>
<evidence type="ECO:0000259" key="1">
    <source>
        <dbReference type="Pfam" id="PF01738"/>
    </source>
</evidence>
<name>A0A3M6RTC3_9BURK</name>
<sequence>MNFITLQTDDGFSLPALHVPSAQGAGIPMVLIQEIFGINDAMRAAAQAWAQEGFEVLCPDLFARQEAGVVLEPRVPEQFQRGVALMQGMDPQRAVKDLNVARQWFVDQGRGDRVTALGYCLGGRLAVMMALSTPISATVSYYGVGLEDLLPAERTNMAPCLLHIAERDAFVPPLARQTILERAALQTNMPAYVYDGCDHAFARPDGEHFNARAADLARQRTLDFLRG</sequence>
<dbReference type="PANTHER" id="PTHR46623">
    <property type="entry name" value="CARBOXYMETHYLENEBUTENOLIDASE-RELATED"/>
    <property type="match status" value="1"/>
</dbReference>
<dbReference type="EMBL" id="RDQJ01000002">
    <property type="protein sequence ID" value="RMX18547.1"/>
    <property type="molecule type" value="Genomic_DNA"/>
</dbReference>
<dbReference type="InterPro" id="IPR002925">
    <property type="entry name" value="Dienelactn_hydro"/>
</dbReference>
<organism evidence="2 3">
    <name type="scientific">Vandammella animalimorsus</name>
    <dbReference type="NCBI Taxonomy" id="2029117"/>
    <lineage>
        <taxon>Bacteria</taxon>
        <taxon>Pseudomonadati</taxon>
        <taxon>Pseudomonadota</taxon>
        <taxon>Betaproteobacteria</taxon>
        <taxon>Burkholderiales</taxon>
        <taxon>Comamonadaceae</taxon>
        <taxon>Vandammella</taxon>
    </lineage>
</organism>
<comment type="caution">
    <text evidence="2">The sequence shown here is derived from an EMBL/GenBank/DDBJ whole genome shotgun (WGS) entry which is preliminary data.</text>
</comment>
<dbReference type="SUPFAM" id="SSF53474">
    <property type="entry name" value="alpha/beta-Hydrolases"/>
    <property type="match status" value="1"/>
</dbReference>
<dbReference type="InterPro" id="IPR029058">
    <property type="entry name" value="AB_hydrolase_fold"/>
</dbReference>